<reference evidence="1 2" key="1">
    <citation type="journal article" date="2018" name="PLoS Genet.">
        <title>Population sequencing reveals clonal diversity and ancestral inbreeding in the grapevine cultivar Chardonnay.</title>
        <authorList>
            <person name="Roach M.J."/>
            <person name="Johnson D.L."/>
            <person name="Bohlmann J."/>
            <person name="van Vuuren H.J."/>
            <person name="Jones S.J."/>
            <person name="Pretorius I.S."/>
            <person name="Schmidt S.A."/>
            <person name="Borneman A.R."/>
        </authorList>
    </citation>
    <scope>NUCLEOTIDE SEQUENCE [LARGE SCALE GENOMIC DNA]</scope>
    <source>
        <strain evidence="2">cv. Chardonnay</strain>
        <tissue evidence="1">Leaf</tissue>
    </source>
</reference>
<accession>A0A438GAG4</accession>
<dbReference type="Proteomes" id="UP000288805">
    <property type="component" value="Unassembled WGS sequence"/>
</dbReference>
<organism evidence="1 2">
    <name type="scientific">Vitis vinifera</name>
    <name type="common">Grape</name>
    <dbReference type="NCBI Taxonomy" id="29760"/>
    <lineage>
        <taxon>Eukaryota</taxon>
        <taxon>Viridiplantae</taxon>
        <taxon>Streptophyta</taxon>
        <taxon>Embryophyta</taxon>
        <taxon>Tracheophyta</taxon>
        <taxon>Spermatophyta</taxon>
        <taxon>Magnoliopsida</taxon>
        <taxon>eudicotyledons</taxon>
        <taxon>Gunneridae</taxon>
        <taxon>Pentapetalae</taxon>
        <taxon>rosids</taxon>
        <taxon>Vitales</taxon>
        <taxon>Vitaceae</taxon>
        <taxon>Viteae</taxon>
        <taxon>Vitis</taxon>
    </lineage>
</organism>
<name>A0A438GAG4_VITVI</name>
<dbReference type="AlphaFoldDB" id="A0A438GAG4"/>
<comment type="caution">
    <text evidence="1">The sequence shown here is derived from an EMBL/GenBank/DDBJ whole genome shotgun (WGS) entry which is preliminary data.</text>
</comment>
<protein>
    <submittedName>
        <fullName evidence="1">Uncharacterized protein</fullName>
    </submittedName>
</protein>
<gene>
    <name evidence="1" type="ORF">CK203_059583</name>
</gene>
<evidence type="ECO:0000313" key="1">
    <source>
        <dbReference type="EMBL" id="RVW69168.1"/>
    </source>
</evidence>
<dbReference type="EMBL" id="QGNW01000505">
    <property type="protein sequence ID" value="RVW69168.1"/>
    <property type="molecule type" value="Genomic_DNA"/>
</dbReference>
<sequence length="108" mass="12593">MKVSKRIEKIQVGFLWDRGSLEKNPYLVRWTIACKERCNGVVKIKGFLVLDRALQAKLTWRFVSKNESLWKWLLLGSMRRRRRVGVPGKLGVVLELDYGRTSGEFGRI</sequence>
<evidence type="ECO:0000313" key="2">
    <source>
        <dbReference type="Proteomes" id="UP000288805"/>
    </source>
</evidence>
<proteinExistence type="predicted"/>